<protein>
    <submittedName>
        <fullName evidence="1">Uncharacterized protein</fullName>
    </submittedName>
</protein>
<sequence>MATSTPLLPSPAAVSAAILELAGSERPGGVDDGLRLMTSLGIAHETSGGAADQGPTVIADVTGDWGATRSGLVLAPDGTVEHFWSHLWVAAASGASGFDSLVDAISSSIGTADEDVETDGSRSAWWNRHPAEIELYLYPERAPAPAAAQIGITWADGASAARAF</sequence>
<gene>
    <name evidence="1" type="ORF">FB381_2408</name>
</gene>
<dbReference type="EMBL" id="VFOV01000001">
    <property type="protein sequence ID" value="TQL68518.1"/>
    <property type="molecule type" value="Genomic_DNA"/>
</dbReference>
<name>A0A543A7F1_9ACTN</name>
<keyword evidence="2" id="KW-1185">Reference proteome</keyword>
<dbReference type="AlphaFoldDB" id="A0A543A7F1"/>
<dbReference type="Proteomes" id="UP000320209">
    <property type="component" value="Unassembled WGS sequence"/>
</dbReference>
<reference evidence="1 2" key="1">
    <citation type="submission" date="2019-06" db="EMBL/GenBank/DDBJ databases">
        <title>Sequencing the genomes of 1000 actinobacteria strains.</title>
        <authorList>
            <person name="Klenk H.-P."/>
        </authorList>
    </citation>
    <scope>NUCLEOTIDE SEQUENCE [LARGE SCALE GENOMIC DNA]</scope>
    <source>
        <strain evidence="1 2">DSM 25218</strain>
    </source>
</reference>
<organism evidence="1 2">
    <name type="scientific">Nocardioides albertanoniae</name>
    <dbReference type="NCBI Taxonomy" id="1175486"/>
    <lineage>
        <taxon>Bacteria</taxon>
        <taxon>Bacillati</taxon>
        <taxon>Actinomycetota</taxon>
        <taxon>Actinomycetes</taxon>
        <taxon>Propionibacteriales</taxon>
        <taxon>Nocardioidaceae</taxon>
        <taxon>Nocardioides</taxon>
    </lineage>
</organism>
<evidence type="ECO:0000313" key="2">
    <source>
        <dbReference type="Proteomes" id="UP000320209"/>
    </source>
</evidence>
<accession>A0A543A7F1</accession>
<dbReference type="RefSeq" id="WP_141780505.1">
    <property type="nucleotide sequence ID" value="NZ_VFOV01000001.1"/>
</dbReference>
<dbReference type="OrthoDB" id="9875504at2"/>
<comment type="caution">
    <text evidence="1">The sequence shown here is derived from an EMBL/GenBank/DDBJ whole genome shotgun (WGS) entry which is preliminary data.</text>
</comment>
<proteinExistence type="predicted"/>
<evidence type="ECO:0000313" key="1">
    <source>
        <dbReference type="EMBL" id="TQL68518.1"/>
    </source>
</evidence>